<dbReference type="Proteomes" id="UP000274545">
    <property type="component" value="Unassembled WGS sequence"/>
</dbReference>
<accession>A0A2P6FEU9</accession>
<dbReference type="EMBL" id="RAHC01000008">
    <property type="protein sequence ID" value="RUP76371.1"/>
    <property type="molecule type" value="Genomic_DNA"/>
</dbReference>
<reference evidence="1" key="1">
    <citation type="submission" date="2014-10" db="EMBL/GenBank/DDBJ databases">
        <authorList>
            <person name="Seo M.-J."/>
            <person name="Seok Y.J."/>
            <person name="Cha I.-T."/>
        </authorList>
    </citation>
    <scope>NUCLEOTIDE SEQUENCE</scope>
    <source>
        <strain evidence="1">MSRO</strain>
    </source>
</reference>
<reference evidence="1 3" key="2">
    <citation type="journal article" date="2015" name="MBio">
        <title>Genome sequence of the Drosophila melanogaster male-killing Spiroplasma strain MSRO endosymbiont.</title>
        <authorList>
            <person name="Paredes J.C."/>
            <person name="Herren J.K."/>
            <person name="Schupfer F."/>
            <person name="Marin R."/>
            <person name="Claverol S."/>
            <person name="Kuo C.H."/>
            <person name="Lemaitre B."/>
            <person name="Beven L."/>
        </authorList>
    </citation>
    <scope>NUCLEOTIDE SEQUENCE [LARGE SCALE GENOMIC DNA]</scope>
    <source>
        <strain evidence="1 3">MSRO</strain>
    </source>
</reference>
<evidence type="ECO:0000313" key="2">
    <source>
        <dbReference type="EMBL" id="RUP76371.1"/>
    </source>
</evidence>
<dbReference type="Proteomes" id="UP000031565">
    <property type="component" value="Unassembled WGS sequence"/>
</dbReference>
<dbReference type="RefSeq" id="WP_040093893.1">
    <property type="nucleotide sequence ID" value="NZ_CM020866.1"/>
</dbReference>
<name>A0A2P6FEU9_9MOLU</name>
<evidence type="ECO:0000313" key="3">
    <source>
        <dbReference type="Proteomes" id="UP000031565"/>
    </source>
</evidence>
<reference evidence="2 4" key="4">
    <citation type="journal article" date="2019" name="Genome Biol. Evol.">
        <title>Toxin and genome evolution in a Drosophila defensive symbiosis.</title>
        <authorList>
            <person name="Ballinger M.J."/>
            <person name="Gawryluk R.M."/>
            <person name="Perlman S.J."/>
        </authorList>
    </citation>
    <scope>NUCLEOTIDE SEQUENCE [LARGE SCALE GENOMIC DNA]</scope>
    <source>
        <strain evidence="4">sNeo</strain>
        <strain evidence="2">SNeo</strain>
    </source>
</reference>
<sequence length="213" mass="24373">MKRLLQLLLITTIASSVLPITIAASLWKKETKIENKPNDFLKANSFKTSHKTKRENHPIFLPKLIKNTNLGKIPTNSEEDILQQIIALNRNVRRNEIAVARLLDNQAQIVLRENLENNTFYQNNFIWVTFETQGDIEIRVGNSVFYCSSDQVHLRRNNNNSSLFNNFSNPTSSLFNDHTSINLGIIPNNQLDTIINGINNYLLNHNGANFLDN</sequence>
<proteinExistence type="predicted"/>
<evidence type="ECO:0000313" key="4">
    <source>
        <dbReference type="Proteomes" id="UP000274545"/>
    </source>
</evidence>
<evidence type="ECO:0000313" key="1">
    <source>
        <dbReference type="EMBL" id="PQM31983.1"/>
    </source>
</evidence>
<dbReference type="AlphaFoldDB" id="A0A2P6FEU9"/>
<dbReference type="EMBL" id="JTLV02000001">
    <property type="protein sequence ID" value="PQM31983.1"/>
    <property type="molecule type" value="Genomic_DNA"/>
</dbReference>
<comment type="caution">
    <text evidence="1">The sequence shown here is derived from an EMBL/GenBank/DDBJ whole genome shotgun (WGS) entry which is preliminary data.</text>
</comment>
<reference evidence="1" key="3">
    <citation type="submission" date="2017-11" db="EMBL/GenBank/DDBJ databases">
        <title>Cell-free culture of the endosymbiotic bacteria Spiroplasma poulsonii highlights bacterial genes involved in host-symbiont interactions.</title>
        <authorList>
            <person name="Masson F."/>
            <person name="Calderon Copete S.P."/>
            <person name="Schupfer F."/>
            <person name="Garcia-Arraez G."/>
            <person name="Lemaitre B."/>
        </authorList>
    </citation>
    <scope>NUCLEOTIDE SEQUENCE</scope>
    <source>
        <strain evidence="1">MSRO</strain>
    </source>
</reference>
<gene>
    <name evidence="2" type="ORF">D6D54_06390</name>
    <name evidence="1" type="ORF">SMSRO_SF018570</name>
</gene>
<protein>
    <submittedName>
        <fullName evidence="1">Uncharacterized protein</fullName>
    </submittedName>
</protein>
<organism evidence="1 3">
    <name type="scientific">Spiroplasma poulsonii</name>
    <dbReference type="NCBI Taxonomy" id="2138"/>
    <lineage>
        <taxon>Bacteria</taxon>
        <taxon>Bacillati</taxon>
        <taxon>Mycoplasmatota</taxon>
        <taxon>Mollicutes</taxon>
        <taxon>Entomoplasmatales</taxon>
        <taxon>Spiroplasmataceae</taxon>
        <taxon>Spiroplasma</taxon>
    </lineage>
</organism>
<keyword evidence="3" id="KW-1185">Reference proteome</keyword>